<dbReference type="Pfam" id="PF00544">
    <property type="entry name" value="Pectate_lyase_4"/>
    <property type="match status" value="1"/>
</dbReference>
<keyword evidence="6" id="KW-0964">Secreted</keyword>
<dbReference type="GO" id="GO:0030570">
    <property type="term" value="F:pectate lyase activity"/>
    <property type="evidence" value="ECO:0000318"/>
    <property type="project" value="GO_Central"/>
</dbReference>
<accession>A0A6P9EBE1</accession>
<evidence type="ECO:0000313" key="13">
    <source>
        <dbReference type="Proteomes" id="UP000235220"/>
    </source>
</evidence>
<evidence type="ECO:0000256" key="8">
    <source>
        <dbReference type="ARBA" id="ARBA00022729"/>
    </source>
</evidence>
<dbReference type="InterPro" id="IPR045032">
    <property type="entry name" value="PEL"/>
</dbReference>
<dbReference type="GeneID" id="108997622"/>
<comment type="pathway">
    <text evidence="3 11">Glycan metabolism; pectin degradation; 2-dehydro-3-deoxy-D-gluconate from pectin: step 2/5.</text>
</comment>
<evidence type="ECO:0000256" key="10">
    <source>
        <dbReference type="ARBA" id="ARBA00023239"/>
    </source>
</evidence>
<dbReference type="GO" id="GO:0045490">
    <property type="term" value="P:pectin catabolic process"/>
    <property type="evidence" value="ECO:0007669"/>
    <property type="project" value="UniProtKB-UniPathway"/>
</dbReference>
<evidence type="ECO:0000256" key="5">
    <source>
        <dbReference type="ARBA" id="ARBA00012272"/>
    </source>
</evidence>
<sequence length="318" mass="36149">MDGCSKDKQKLRPRTLVGVEIIGRLCDHDGPGTLRQGCRSKEPLWIVFEVSGTIHLSSYMAVSSYKTIDGRAQRVKFTGKGLRLKECEHVIICNLEFEGYYGISVDADGIQIKPNSKHIWIDRCCLRDYDDGLIDITRKSTDITVSRCHLSQHNKTMLIGADPSHIDNRCIRVAIHHCFFDGTRQRHPRVRFAKVQLNNNYSKNWGIYAVFAIVESQIYSQCNIFEVGQKKMAFKCLTEKAFDKEEAMTGRIRSEGDLFVSGTQAGLMIESSDHNMFHPSEYYPTWTVEPPTGDLKLVLQHCTGWQSVLLPVDQKVDS</sequence>
<evidence type="ECO:0000256" key="2">
    <source>
        <dbReference type="ARBA" id="ARBA00004191"/>
    </source>
</evidence>
<evidence type="ECO:0000259" key="12">
    <source>
        <dbReference type="SMART" id="SM00656"/>
    </source>
</evidence>
<dbReference type="SMART" id="SM00656">
    <property type="entry name" value="Amb_all"/>
    <property type="match status" value="1"/>
</dbReference>
<dbReference type="PANTHER" id="PTHR31683:SF113">
    <property type="entry name" value="PECTATE LYASE"/>
    <property type="match status" value="1"/>
</dbReference>
<evidence type="ECO:0000256" key="4">
    <source>
        <dbReference type="ARBA" id="ARBA00010980"/>
    </source>
</evidence>
<feature type="domain" description="Pectate lyase" evidence="12">
    <location>
        <begin position="31"/>
        <end position="231"/>
    </location>
</feature>
<proteinExistence type="inferred from homology"/>
<keyword evidence="6" id="KW-0134">Cell wall</keyword>
<comment type="subcellular location">
    <subcellularLocation>
        <location evidence="2">Secreted</location>
        <location evidence="2">Cell wall</location>
    </subcellularLocation>
</comment>
<dbReference type="AlphaFoldDB" id="A0A6P9EBE1"/>
<dbReference type="UniPathway" id="UPA00545">
    <property type="reaction ID" value="UER00824"/>
</dbReference>
<dbReference type="KEGG" id="jre:108997622"/>
<dbReference type="SUPFAM" id="SSF51126">
    <property type="entry name" value="Pectin lyase-like"/>
    <property type="match status" value="1"/>
</dbReference>
<evidence type="ECO:0000256" key="1">
    <source>
        <dbReference type="ARBA" id="ARBA00000695"/>
    </source>
</evidence>
<evidence type="ECO:0000256" key="3">
    <source>
        <dbReference type="ARBA" id="ARBA00005220"/>
    </source>
</evidence>
<dbReference type="InParanoid" id="A0A6P9EBE1"/>
<evidence type="ECO:0000256" key="11">
    <source>
        <dbReference type="RuleBase" id="RU361123"/>
    </source>
</evidence>
<dbReference type="InterPro" id="IPR011050">
    <property type="entry name" value="Pectin_lyase_fold/virulence"/>
</dbReference>
<comment type="similarity">
    <text evidence="4 11">Belongs to the polysaccharide lyase 1 family.</text>
</comment>
<reference evidence="14" key="1">
    <citation type="submission" date="2025-08" db="UniProtKB">
        <authorList>
            <consortium name="RefSeq"/>
        </authorList>
    </citation>
    <scope>IDENTIFICATION</scope>
    <source>
        <tissue evidence="14">Leaves</tissue>
    </source>
</reference>
<comment type="catalytic activity">
    <reaction evidence="1 11">
        <text>Eliminative cleavage of (1-&gt;4)-alpha-D-galacturonan to give oligosaccharides with 4-deoxy-alpha-D-galact-4-enuronosyl groups at their non-reducing ends.</text>
        <dbReference type="EC" id="4.2.2.2"/>
    </reaction>
</comment>
<dbReference type="OrthoDB" id="1637350at2759"/>
<comment type="cofactor">
    <cofactor evidence="11">
        <name>Ca(2+)</name>
        <dbReference type="ChEBI" id="CHEBI:29108"/>
    </cofactor>
    <text evidence="11">Binds 1 Ca(2+) ion. Required for its activity.</text>
</comment>
<protein>
    <recommendedName>
        <fullName evidence="5 11">Pectate lyase</fullName>
        <ecNumber evidence="5 11">4.2.2.2</ecNumber>
    </recommendedName>
</protein>
<evidence type="ECO:0000256" key="7">
    <source>
        <dbReference type="ARBA" id="ARBA00022723"/>
    </source>
</evidence>
<name>A0A6P9EBE1_JUGRE</name>
<gene>
    <name evidence="14" type="primary">LOC108997622</name>
</gene>
<dbReference type="EC" id="4.2.2.2" evidence="5 11"/>
<dbReference type="RefSeq" id="XP_035544651.1">
    <property type="nucleotide sequence ID" value="XM_035688758.1"/>
</dbReference>
<dbReference type="InterPro" id="IPR018082">
    <property type="entry name" value="AmbAllergen"/>
</dbReference>
<keyword evidence="8" id="KW-0732">Signal</keyword>
<keyword evidence="7 11" id="KW-0479">Metal-binding</keyword>
<dbReference type="PANTHER" id="PTHR31683">
    <property type="entry name" value="PECTATE LYASE 18-RELATED"/>
    <property type="match status" value="1"/>
</dbReference>
<dbReference type="Gene3D" id="2.160.20.10">
    <property type="entry name" value="Single-stranded right-handed beta-helix, Pectin lyase-like"/>
    <property type="match status" value="1"/>
</dbReference>
<keyword evidence="9 11" id="KW-0106">Calcium</keyword>
<dbReference type="InterPro" id="IPR012334">
    <property type="entry name" value="Pectin_lyas_fold"/>
</dbReference>
<dbReference type="InterPro" id="IPR002022">
    <property type="entry name" value="Pec_lyase"/>
</dbReference>
<evidence type="ECO:0000256" key="6">
    <source>
        <dbReference type="ARBA" id="ARBA00022512"/>
    </source>
</evidence>
<evidence type="ECO:0000256" key="9">
    <source>
        <dbReference type="ARBA" id="ARBA00022837"/>
    </source>
</evidence>
<dbReference type="PRINTS" id="PR00807">
    <property type="entry name" value="AMBALLERGEN"/>
</dbReference>
<organism evidence="13 14">
    <name type="scientific">Juglans regia</name>
    <name type="common">English walnut</name>
    <dbReference type="NCBI Taxonomy" id="51240"/>
    <lineage>
        <taxon>Eukaryota</taxon>
        <taxon>Viridiplantae</taxon>
        <taxon>Streptophyta</taxon>
        <taxon>Embryophyta</taxon>
        <taxon>Tracheophyta</taxon>
        <taxon>Spermatophyta</taxon>
        <taxon>Magnoliopsida</taxon>
        <taxon>eudicotyledons</taxon>
        <taxon>Gunneridae</taxon>
        <taxon>Pentapetalae</taxon>
        <taxon>rosids</taxon>
        <taxon>fabids</taxon>
        <taxon>Fagales</taxon>
        <taxon>Juglandaceae</taxon>
        <taxon>Juglans</taxon>
    </lineage>
</organism>
<evidence type="ECO:0000313" key="14">
    <source>
        <dbReference type="RefSeq" id="XP_035544651.1"/>
    </source>
</evidence>
<keyword evidence="13" id="KW-1185">Reference proteome</keyword>
<keyword evidence="10 11" id="KW-0456">Lyase</keyword>
<dbReference type="GO" id="GO:0046872">
    <property type="term" value="F:metal ion binding"/>
    <property type="evidence" value="ECO:0007669"/>
    <property type="project" value="UniProtKB-KW"/>
</dbReference>
<dbReference type="Proteomes" id="UP000235220">
    <property type="component" value="Chromosome 3"/>
</dbReference>